<comment type="similarity">
    <text evidence="2">Belongs to the UTP25 family.</text>
</comment>
<dbReference type="GO" id="GO:0034511">
    <property type="term" value="F:U3 snoRNA binding"/>
    <property type="evidence" value="ECO:0007669"/>
    <property type="project" value="InterPro"/>
</dbReference>
<name>A0A6G0WAV6_9STRA</name>
<evidence type="ECO:0000256" key="4">
    <source>
        <dbReference type="SAM" id="MobiDB-lite"/>
    </source>
</evidence>
<dbReference type="InterPro" id="IPR053940">
    <property type="entry name" value="UTP25_NTPase-like"/>
</dbReference>
<feature type="compositionally biased region" description="Basic and acidic residues" evidence="4">
    <location>
        <begin position="49"/>
        <end position="60"/>
    </location>
</feature>
<comment type="subcellular location">
    <subcellularLocation>
        <location evidence="1">Nucleus</location>
        <location evidence="1">Nucleolus</location>
    </subcellularLocation>
</comment>
<dbReference type="InterPro" id="IPR010678">
    <property type="entry name" value="UTP25"/>
</dbReference>
<dbReference type="EMBL" id="VJMJ01000309">
    <property type="protein sequence ID" value="KAF0723350.1"/>
    <property type="molecule type" value="Genomic_DNA"/>
</dbReference>
<dbReference type="InterPro" id="IPR053939">
    <property type="entry name" value="UTP25_C"/>
</dbReference>
<dbReference type="PANTHER" id="PTHR12933">
    <property type="entry name" value="ORF PROTEIN-RELATED"/>
    <property type="match status" value="1"/>
</dbReference>
<feature type="domain" description="UTP25 C-terminal" evidence="5">
    <location>
        <begin position="584"/>
        <end position="767"/>
    </location>
</feature>
<dbReference type="GO" id="GO:0000462">
    <property type="term" value="P:maturation of SSU-rRNA from tricistronic rRNA transcript (SSU-rRNA, 5.8S rRNA, LSU-rRNA)"/>
    <property type="evidence" value="ECO:0007669"/>
    <property type="project" value="TreeGrafter"/>
</dbReference>
<protein>
    <recommendedName>
        <fullName evidence="9">U3 small nucleolar RNA-associated protein 25</fullName>
    </recommendedName>
</protein>
<dbReference type="GO" id="GO:0032040">
    <property type="term" value="C:small-subunit processome"/>
    <property type="evidence" value="ECO:0007669"/>
    <property type="project" value="TreeGrafter"/>
</dbReference>
<dbReference type="AlphaFoldDB" id="A0A6G0WAV6"/>
<organism evidence="7 8">
    <name type="scientific">Aphanomyces euteiches</name>
    <dbReference type="NCBI Taxonomy" id="100861"/>
    <lineage>
        <taxon>Eukaryota</taxon>
        <taxon>Sar</taxon>
        <taxon>Stramenopiles</taxon>
        <taxon>Oomycota</taxon>
        <taxon>Saprolegniomycetes</taxon>
        <taxon>Saprolegniales</taxon>
        <taxon>Verrucalvaceae</taxon>
        <taxon>Aphanomyces</taxon>
    </lineage>
</organism>
<comment type="caution">
    <text evidence="7">The sequence shown here is derived from an EMBL/GenBank/DDBJ whole genome shotgun (WGS) entry which is preliminary data.</text>
</comment>
<feature type="compositionally biased region" description="Basic residues" evidence="4">
    <location>
        <begin position="1"/>
        <end position="11"/>
    </location>
</feature>
<dbReference type="Proteomes" id="UP000481153">
    <property type="component" value="Unassembled WGS sequence"/>
</dbReference>
<feature type="compositionally biased region" description="Basic and acidic residues" evidence="4">
    <location>
        <begin position="67"/>
        <end position="97"/>
    </location>
</feature>
<keyword evidence="3" id="KW-0539">Nucleus</keyword>
<evidence type="ECO:0000313" key="8">
    <source>
        <dbReference type="Proteomes" id="UP000481153"/>
    </source>
</evidence>
<dbReference type="PANTHER" id="PTHR12933:SF0">
    <property type="entry name" value="U3 SMALL NUCLEOLAR RNA-ASSOCIATED PROTEIN 25 HOMOLOG"/>
    <property type="match status" value="1"/>
</dbReference>
<feature type="region of interest" description="Disordered" evidence="4">
    <location>
        <begin position="1"/>
        <end position="209"/>
    </location>
</feature>
<evidence type="ECO:0000313" key="7">
    <source>
        <dbReference type="EMBL" id="KAF0723350.1"/>
    </source>
</evidence>
<feature type="domain" description="UTP25 NTP hydrolase-like" evidence="6">
    <location>
        <begin position="295"/>
        <end position="567"/>
    </location>
</feature>
<accession>A0A6G0WAV6</accession>
<evidence type="ECO:0000256" key="3">
    <source>
        <dbReference type="ARBA" id="ARBA00023242"/>
    </source>
</evidence>
<keyword evidence="8" id="KW-1185">Reference proteome</keyword>
<dbReference type="InterPro" id="IPR027417">
    <property type="entry name" value="P-loop_NTPase"/>
</dbReference>
<feature type="compositionally biased region" description="Acidic residues" evidence="4">
    <location>
        <begin position="131"/>
        <end position="195"/>
    </location>
</feature>
<dbReference type="VEuPathDB" id="FungiDB:AeMF1_004774"/>
<dbReference type="Pfam" id="PF06862">
    <property type="entry name" value="Utp25_C"/>
    <property type="match status" value="1"/>
</dbReference>
<dbReference type="Gene3D" id="3.40.50.300">
    <property type="entry name" value="P-loop containing nucleotide triphosphate hydrolases"/>
    <property type="match status" value="1"/>
</dbReference>
<gene>
    <name evidence="7" type="ORF">Ae201684_017692</name>
</gene>
<reference evidence="7 8" key="1">
    <citation type="submission" date="2019-07" db="EMBL/GenBank/DDBJ databases">
        <title>Genomics analysis of Aphanomyces spp. identifies a new class of oomycete effector associated with host adaptation.</title>
        <authorList>
            <person name="Gaulin E."/>
        </authorList>
    </citation>
    <scope>NUCLEOTIDE SEQUENCE [LARGE SCALE GENOMIC DNA]</scope>
    <source>
        <strain evidence="7 8">ATCC 201684</strain>
    </source>
</reference>
<evidence type="ECO:0000256" key="2">
    <source>
        <dbReference type="ARBA" id="ARBA00009223"/>
    </source>
</evidence>
<proteinExistence type="inferred from homology"/>
<feature type="compositionally biased region" description="Basic and acidic residues" evidence="4">
    <location>
        <begin position="12"/>
        <end position="34"/>
    </location>
</feature>
<dbReference type="Pfam" id="PF22916">
    <property type="entry name" value="UTP25_NTPase-like"/>
    <property type="match status" value="1"/>
</dbReference>
<sequence>MAKKKGGKRKRTQWDDEKDVPKKQRGVVDDNEPRKKGRGESMFSQWKKQKQELKQKRRQYESAIAQRKQEQYYRLKGEKSYDSDEHSELDNDAHQEGETSDDDEDEDDDNDKKPSTFQAFVSLFQRQQPSFDEENEEDGDDDEVEEVLEEVDEEAENDDEDEQVVEADEEAAVDEIEAVGDIQEDEAEEDEDDTPVEAHAGDEDESDPYRQRYLKQELTASDVERLSQKPSPFQIVDQWKDLEVSVRPTLVPAAEMSGARPLTHIRQRLLDTWTKKDLANLTPLQQLLNGALQKYQDLVYCNQTTDNIAKIRRIAMMHVVNHVLKSRDTISRHNERLSKASDDAEYRDQGFSRPTVLLLAPLRSAAHSLVHEILDLLPSTVTVIHNKDRFDEEFGVQKDEDEEEDDKTIEEGTEWQKIFQAGNNDDAFQVGISFSRKTVKLYTDYTRADLIVASPLALRQKLGDVVVDLVPGDKSSLKLPVDFLSSIEICLVDSASVMLMQNMDHVRAVMNAINVTPKEAPNADFSRIREWNLNHQAHYFRQTILFCHAADAQINNLVTKSCHNLGGLTRIAPVYDLQHVVPSVSHVIPTIKQIFQRLDVPSQPASCPLAQEPDIRFKYFEQHILAPLLDHPTKHTMIFVPSYLDFVRLRNVFATQKRLISCAAISEYSTDSQISRARSRFFHGQIHVLLLTERFHFYKQYRIRGVHQIFWYAPPSLGPFYAEVLNAIEPEDETKSVVLCSRFDTLRMQQIVGTKKAQRMCASTADTKSVYMFC</sequence>
<dbReference type="GO" id="GO:0019843">
    <property type="term" value="F:rRNA binding"/>
    <property type="evidence" value="ECO:0007669"/>
    <property type="project" value="TreeGrafter"/>
</dbReference>
<feature type="compositionally biased region" description="Acidic residues" evidence="4">
    <location>
        <begin position="98"/>
        <end position="109"/>
    </location>
</feature>
<evidence type="ECO:0000259" key="5">
    <source>
        <dbReference type="Pfam" id="PF06862"/>
    </source>
</evidence>
<evidence type="ECO:0000256" key="1">
    <source>
        <dbReference type="ARBA" id="ARBA00004604"/>
    </source>
</evidence>
<evidence type="ECO:0000259" key="6">
    <source>
        <dbReference type="Pfam" id="PF22916"/>
    </source>
</evidence>
<feature type="compositionally biased region" description="Polar residues" evidence="4">
    <location>
        <begin position="115"/>
        <end position="130"/>
    </location>
</feature>
<evidence type="ECO:0008006" key="9">
    <source>
        <dbReference type="Google" id="ProtNLM"/>
    </source>
</evidence>